<dbReference type="Pfam" id="PF00593">
    <property type="entry name" value="TonB_dep_Rec_b-barrel"/>
    <property type="match status" value="1"/>
</dbReference>
<keyword evidence="4 10" id="KW-0812">Transmembrane</keyword>
<accession>A0A062XZ05</accession>
<evidence type="ECO:0000256" key="1">
    <source>
        <dbReference type="ARBA" id="ARBA00004571"/>
    </source>
</evidence>
<dbReference type="GO" id="GO:0009279">
    <property type="term" value="C:cell outer membrane"/>
    <property type="evidence" value="ECO:0007669"/>
    <property type="project" value="UniProtKB-SubCell"/>
</dbReference>
<evidence type="ECO:0000256" key="3">
    <source>
        <dbReference type="ARBA" id="ARBA00022452"/>
    </source>
</evidence>
<evidence type="ECO:0000259" key="13">
    <source>
        <dbReference type="Pfam" id="PF00593"/>
    </source>
</evidence>
<evidence type="ECO:0000256" key="7">
    <source>
        <dbReference type="ARBA" id="ARBA00023136"/>
    </source>
</evidence>
<evidence type="ECO:0000256" key="11">
    <source>
        <dbReference type="RuleBase" id="RU003357"/>
    </source>
</evidence>
<dbReference type="InterPro" id="IPR036942">
    <property type="entry name" value="Beta-barrel_TonB_sf"/>
</dbReference>
<keyword evidence="6 11" id="KW-0798">TonB box</keyword>
<dbReference type="Pfam" id="PF07715">
    <property type="entry name" value="Plug"/>
    <property type="match status" value="1"/>
</dbReference>
<dbReference type="SUPFAM" id="SSF49464">
    <property type="entry name" value="Carboxypeptidase regulatory domain-like"/>
    <property type="match status" value="1"/>
</dbReference>
<dbReference type="Gene3D" id="2.40.170.20">
    <property type="entry name" value="TonB-dependent receptor, beta-barrel domain"/>
    <property type="match status" value="1"/>
</dbReference>
<dbReference type="InterPro" id="IPR037066">
    <property type="entry name" value="Plug_dom_sf"/>
</dbReference>
<evidence type="ECO:0000313" key="15">
    <source>
        <dbReference type="EMBL" id="KDA53745.1"/>
    </source>
</evidence>
<name>A0A062XZ05_9BACT</name>
<evidence type="ECO:0000256" key="10">
    <source>
        <dbReference type="PROSITE-ProRule" id="PRU01360"/>
    </source>
</evidence>
<feature type="signal peptide" evidence="12">
    <location>
        <begin position="1"/>
        <end position="19"/>
    </location>
</feature>
<dbReference type="PANTHER" id="PTHR30069:SF29">
    <property type="entry name" value="HEMOGLOBIN AND HEMOGLOBIN-HAPTOGLOBIN-BINDING PROTEIN 1-RELATED"/>
    <property type="match status" value="1"/>
</dbReference>
<proteinExistence type="inferred from homology"/>
<comment type="subcellular location">
    <subcellularLocation>
        <location evidence="1 10">Cell outer membrane</location>
        <topology evidence="1 10">Multi-pass membrane protein</topology>
    </subcellularLocation>
</comment>
<keyword evidence="5 12" id="KW-0732">Signal</keyword>
<evidence type="ECO:0000256" key="2">
    <source>
        <dbReference type="ARBA" id="ARBA00022448"/>
    </source>
</evidence>
<dbReference type="InterPro" id="IPR000531">
    <property type="entry name" value="Beta-barrel_TonB"/>
</dbReference>
<dbReference type="Proteomes" id="UP000027284">
    <property type="component" value="Unassembled WGS sequence"/>
</dbReference>
<evidence type="ECO:0000313" key="16">
    <source>
        <dbReference type="Proteomes" id="UP000027284"/>
    </source>
</evidence>
<sequence>MKSIPVVFCFFLLSQEALGAQVKDANGQPVPFARVSILGQSGWLVADAQGNFALPEKITPPVVLVVTGADGVVLGSFSFAEELPEPLVLVISPVRESLTVVASRPPDLVVPAASAFSQVSQRQLAAEAPAQLADAMTTIPNVGRTGSDHAAVPAVRGLARFRSLVLLDGTRVLTERRAGPSATFLDPLTLGELEVVRGGAGVAYGSDAFGGVIAARTRLAQPGEPWKEAYQLGLGFGFPEESAHVEAGGSLGAGALTLGAAVRRFDPYRSPHGEVFNSQADFRSFRAGFQWPVRQGMWRVLWRSDWGRDIGRPTQNSRTDRTFYPEENSHRLVVGFEGPLSGRWSRIAWTLGWAEYQLLTARDRAPTSTAPRTVTVADVFSHDYTARLELEGSWAGGQLMLGLDAYGRFGLKATNTSSAFESAPESTRVREVSIANARKDDAGLFAAYQRQFRLFSLNLGVRADVVRNRNQQGFFGNQSQTFTRGSGFVAATFPLGRYVDFSLQFSRGFRDALLSDRFYRGITGRGFITGDPNLKPETSEQWDASLRYRKGAFHGAFYAYHYDIFDMIERYRQGRDYFFRNRAQGRLRGVEAEAGLSVTKSLELLLGLQYPEGKTVDDGTYLDDVPARGGYVRLAQRKSRWSWFTHFAFYARDTRPGPTETVVPGYALLDGGASYRLAPELELAVRVRNLLNRAYPGDNEPGAVLAPGRSVLLSLRGTL</sequence>
<dbReference type="OrthoDB" id="9764669at2"/>
<keyword evidence="8" id="KW-0675">Receptor</keyword>
<comment type="similarity">
    <text evidence="10 11">Belongs to the TonB-dependent receptor family.</text>
</comment>
<feature type="domain" description="TonB-dependent receptor-like beta-barrel" evidence="13">
    <location>
        <begin position="286"/>
        <end position="690"/>
    </location>
</feature>
<dbReference type="InterPro" id="IPR008969">
    <property type="entry name" value="CarboxyPept-like_regulatory"/>
</dbReference>
<keyword evidence="9 10" id="KW-0998">Cell outer membrane</keyword>
<gene>
    <name evidence="15" type="ORF">EG19_03260</name>
</gene>
<keyword evidence="2 10" id="KW-0813">Transport</keyword>
<dbReference type="PANTHER" id="PTHR30069">
    <property type="entry name" value="TONB-DEPENDENT OUTER MEMBRANE RECEPTOR"/>
    <property type="match status" value="1"/>
</dbReference>
<comment type="caution">
    <text evidence="15">The sequence shown here is derived from an EMBL/GenBank/DDBJ whole genome shotgun (WGS) entry which is preliminary data.</text>
</comment>
<evidence type="ECO:0000256" key="6">
    <source>
        <dbReference type="ARBA" id="ARBA00023077"/>
    </source>
</evidence>
<evidence type="ECO:0000256" key="5">
    <source>
        <dbReference type="ARBA" id="ARBA00022729"/>
    </source>
</evidence>
<dbReference type="RefSeq" id="WP_038049183.1">
    <property type="nucleotide sequence ID" value="NZ_JMFG01000018.1"/>
</dbReference>
<feature type="chain" id="PRO_5001620314" description="TonB-dependent receptor" evidence="12">
    <location>
        <begin position="20"/>
        <end position="719"/>
    </location>
</feature>
<evidence type="ECO:0000256" key="4">
    <source>
        <dbReference type="ARBA" id="ARBA00022692"/>
    </source>
</evidence>
<keyword evidence="16" id="KW-1185">Reference proteome</keyword>
<dbReference type="EMBL" id="JMFG01000018">
    <property type="protein sequence ID" value="KDA53745.1"/>
    <property type="molecule type" value="Genomic_DNA"/>
</dbReference>
<evidence type="ECO:0008006" key="17">
    <source>
        <dbReference type="Google" id="ProtNLM"/>
    </source>
</evidence>
<dbReference type="GO" id="GO:0044718">
    <property type="term" value="P:siderophore transmembrane transport"/>
    <property type="evidence" value="ECO:0007669"/>
    <property type="project" value="TreeGrafter"/>
</dbReference>
<dbReference type="SUPFAM" id="SSF56935">
    <property type="entry name" value="Porins"/>
    <property type="match status" value="1"/>
</dbReference>
<keyword evidence="3 10" id="KW-1134">Transmembrane beta strand</keyword>
<dbReference type="Gene3D" id="2.170.130.10">
    <property type="entry name" value="TonB-dependent receptor, plug domain"/>
    <property type="match status" value="1"/>
</dbReference>
<feature type="domain" description="TonB-dependent receptor plug" evidence="14">
    <location>
        <begin position="113"/>
        <end position="212"/>
    </location>
</feature>
<dbReference type="InterPro" id="IPR039426">
    <property type="entry name" value="TonB-dep_rcpt-like"/>
</dbReference>
<dbReference type="PROSITE" id="PS52016">
    <property type="entry name" value="TONB_DEPENDENT_REC_3"/>
    <property type="match status" value="1"/>
</dbReference>
<evidence type="ECO:0000256" key="12">
    <source>
        <dbReference type="SAM" id="SignalP"/>
    </source>
</evidence>
<evidence type="ECO:0000259" key="14">
    <source>
        <dbReference type="Pfam" id="PF07715"/>
    </source>
</evidence>
<dbReference type="STRING" id="1312852.EG19_03260"/>
<dbReference type="GO" id="GO:0015344">
    <property type="term" value="F:siderophore uptake transmembrane transporter activity"/>
    <property type="evidence" value="ECO:0007669"/>
    <property type="project" value="TreeGrafter"/>
</dbReference>
<organism evidence="15 16">
    <name type="scientific">Thermoanaerobaculum aquaticum</name>
    <dbReference type="NCBI Taxonomy" id="1312852"/>
    <lineage>
        <taxon>Bacteria</taxon>
        <taxon>Pseudomonadati</taxon>
        <taxon>Acidobacteriota</taxon>
        <taxon>Thermoanaerobaculia</taxon>
        <taxon>Thermoanaerobaculales</taxon>
        <taxon>Thermoanaerobaculaceae</taxon>
        <taxon>Thermoanaerobaculum</taxon>
    </lineage>
</organism>
<evidence type="ECO:0000256" key="8">
    <source>
        <dbReference type="ARBA" id="ARBA00023170"/>
    </source>
</evidence>
<protein>
    <recommendedName>
        <fullName evidence="17">TonB-dependent receptor</fullName>
    </recommendedName>
</protein>
<dbReference type="AlphaFoldDB" id="A0A062XZ05"/>
<dbReference type="InterPro" id="IPR012910">
    <property type="entry name" value="Plug_dom"/>
</dbReference>
<reference evidence="15 16" key="1">
    <citation type="submission" date="2014-04" db="EMBL/GenBank/DDBJ databases">
        <title>The Genome Sequence of Thermoanaerobaculum aquaticum MP-01, The First Cultivated Group 23 Acidobacterium.</title>
        <authorList>
            <person name="Stamps B.W."/>
            <person name="Losey N.A."/>
            <person name="Lawson P.A."/>
            <person name="Stevenson B.S."/>
        </authorList>
    </citation>
    <scope>NUCLEOTIDE SEQUENCE [LARGE SCALE GENOMIC DNA]</scope>
    <source>
        <strain evidence="15 16">MP-01</strain>
    </source>
</reference>
<keyword evidence="7 10" id="KW-0472">Membrane</keyword>
<evidence type="ECO:0000256" key="9">
    <source>
        <dbReference type="ARBA" id="ARBA00023237"/>
    </source>
</evidence>